<dbReference type="SUPFAM" id="SSF49785">
    <property type="entry name" value="Galactose-binding domain-like"/>
    <property type="match status" value="1"/>
</dbReference>
<dbReference type="PANTHER" id="PTHR43056:SF10">
    <property type="entry name" value="COCE_NOND FAMILY, PUTATIVE (AFU_ORTHOLOGUE AFUA_7G00600)-RELATED"/>
    <property type="match status" value="1"/>
</dbReference>
<evidence type="ECO:0000313" key="4">
    <source>
        <dbReference type="Proteomes" id="UP000183810"/>
    </source>
</evidence>
<dbReference type="InterPro" id="IPR008979">
    <property type="entry name" value="Galactose-bd-like_sf"/>
</dbReference>
<dbReference type="KEGG" id="nsl:BOX37_14195"/>
<dbReference type="EMBL" id="CP018082">
    <property type="protein sequence ID" value="APE38329.1"/>
    <property type="molecule type" value="Genomic_DNA"/>
</dbReference>
<keyword evidence="4" id="KW-1185">Reference proteome</keyword>
<evidence type="ECO:0000259" key="2">
    <source>
        <dbReference type="SMART" id="SM00939"/>
    </source>
</evidence>
<dbReference type="Gene3D" id="3.40.50.1820">
    <property type="entry name" value="alpha/beta hydrolase"/>
    <property type="match status" value="1"/>
</dbReference>
<sequence length="559" mass="60984">MSQVAISFDVSVPMRDGVILRADVYRPTGPGPWPVLVQRTPYDKASPQAAAQLDILKAVRRGYIVVQQDTRGRFASDGEWLPWAHEHQDGYDTVEWAATLPDSNGNVGMFGGSYTGNTQWSAAVAGAPHLRAIAPQITWSDPADGIFFRGGAIEHGLNLWWSLMTAAGQYPKVAVDSGELFARLGATISDFDRLAEVTYWEMPSGAAPALTRTNLPDIGTRRALRDSSSMAEARVAGRHGEVTVPSLNVGGWYDVFLQGTLDNYIAAREQGHLTRLIVGPWEHLHDLNPRPERAGMVNYGLGSMAPPSGDGTMTGIQLDWFDQFLPNEPVETEPDPGVDIFVMGLNQWRHEQQWPLARATDTEFFLHPGGQLSTAAPTADVASSSYVYDPADPVPTTGGALVMASDFLPGAFDQQAVESRADVLVFTSDPLQQDLEITGRVSATLFAATDGPSTDWVVRLCEVDERGTSLNIVDGITRIDTESGRVDEHTIDLWSTSIVIKAGHRLRVQVTSSNFPRWDRNLNTGEDPAVAVEHRVAQQKIFHDTARPSRLVLPVVPTS</sequence>
<dbReference type="InterPro" id="IPR005674">
    <property type="entry name" value="CocE/Ser_esterase"/>
</dbReference>
<dbReference type="InterPro" id="IPR000383">
    <property type="entry name" value="Xaa-Pro-like_dom"/>
</dbReference>
<name>A0A1J0W298_9NOCA</name>
<reference evidence="3" key="1">
    <citation type="submission" date="2016-11" db="EMBL/GenBank/DDBJ databases">
        <authorList>
            <person name="Jaros S."/>
            <person name="Januszkiewicz K."/>
            <person name="Wedrychowicz H."/>
        </authorList>
    </citation>
    <scope>NUCLEOTIDE SEQUENCE [LARGE SCALE GENOMIC DNA]</scope>
    <source>
        <strain evidence="3">Y48</strain>
    </source>
</reference>
<dbReference type="NCBIfam" id="TIGR00976">
    <property type="entry name" value="CocE_NonD"/>
    <property type="match status" value="1"/>
</dbReference>
<feature type="domain" description="Xaa-Pro dipeptidyl-peptidase C-terminal" evidence="2">
    <location>
        <begin position="318"/>
        <end position="552"/>
    </location>
</feature>
<dbReference type="SUPFAM" id="SSF53474">
    <property type="entry name" value="alpha/beta-Hydrolases"/>
    <property type="match status" value="1"/>
</dbReference>
<dbReference type="SMART" id="SM00939">
    <property type="entry name" value="PepX_C"/>
    <property type="match status" value="1"/>
</dbReference>
<dbReference type="PANTHER" id="PTHR43056">
    <property type="entry name" value="PEPTIDASE S9 PROLYL OLIGOPEPTIDASE"/>
    <property type="match status" value="1"/>
</dbReference>
<dbReference type="InterPro" id="IPR050585">
    <property type="entry name" value="Xaa-Pro_dipeptidyl-ppase/CocE"/>
</dbReference>
<organism evidence="3 4">
    <name type="scientific">Nocardia mangyaensis</name>
    <dbReference type="NCBI Taxonomy" id="2213200"/>
    <lineage>
        <taxon>Bacteria</taxon>
        <taxon>Bacillati</taxon>
        <taxon>Actinomycetota</taxon>
        <taxon>Actinomycetes</taxon>
        <taxon>Mycobacteriales</taxon>
        <taxon>Nocardiaceae</taxon>
        <taxon>Nocardia</taxon>
    </lineage>
</organism>
<keyword evidence="1" id="KW-0378">Hydrolase</keyword>
<dbReference type="InterPro" id="IPR029058">
    <property type="entry name" value="AB_hydrolase_fold"/>
</dbReference>
<dbReference type="Pfam" id="PF02129">
    <property type="entry name" value="Peptidase_S15"/>
    <property type="match status" value="1"/>
</dbReference>
<proteinExistence type="predicted"/>
<protein>
    <submittedName>
        <fullName evidence="3">X-Pro dipeptidyl-peptidase</fullName>
    </submittedName>
</protein>
<dbReference type="Gene3D" id="2.60.120.260">
    <property type="entry name" value="Galactose-binding domain-like"/>
    <property type="match status" value="1"/>
</dbReference>
<accession>A0A1J0W298</accession>
<dbReference type="AlphaFoldDB" id="A0A1J0W298"/>
<dbReference type="Gene3D" id="1.10.3020.10">
    <property type="entry name" value="alpha-amino acid ester hydrolase ( Helical cap domain)"/>
    <property type="match status" value="1"/>
</dbReference>
<dbReference type="InterPro" id="IPR013736">
    <property type="entry name" value="Xaa-Pro_dipept_C"/>
</dbReference>
<dbReference type="OrthoDB" id="5240615at2"/>
<dbReference type="Proteomes" id="UP000183810">
    <property type="component" value="Chromosome"/>
</dbReference>
<evidence type="ECO:0000256" key="1">
    <source>
        <dbReference type="ARBA" id="ARBA00022801"/>
    </source>
</evidence>
<gene>
    <name evidence="3" type="ORF">BOX37_14195</name>
</gene>
<evidence type="ECO:0000313" key="3">
    <source>
        <dbReference type="EMBL" id="APE38329.1"/>
    </source>
</evidence>
<dbReference type="Pfam" id="PF08530">
    <property type="entry name" value="PepX_C"/>
    <property type="match status" value="1"/>
</dbReference>
<dbReference type="GO" id="GO:0008239">
    <property type="term" value="F:dipeptidyl-peptidase activity"/>
    <property type="evidence" value="ECO:0007669"/>
    <property type="project" value="InterPro"/>
</dbReference>